<accession>A0ABT5RVA3</accession>
<feature type="domain" description="Cyclic nucleotide-binding" evidence="4">
    <location>
        <begin position="17"/>
        <end position="137"/>
    </location>
</feature>
<dbReference type="InterPro" id="IPR014710">
    <property type="entry name" value="RmlC-like_jellyroll"/>
</dbReference>
<dbReference type="EMBL" id="JAPCKI010000004">
    <property type="protein sequence ID" value="MDD2177629.1"/>
    <property type="molecule type" value="Genomic_DNA"/>
</dbReference>
<dbReference type="SMART" id="SM00419">
    <property type="entry name" value="HTH_CRP"/>
    <property type="match status" value="1"/>
</dbReference>
<sequence length="265" mass="29072">MDIRQFDIPRYLSALPLFQESTPEELMRLATGCRLRRFARGDSIFRVGTPCEEFHVTVLGQVKLFALSPSGQEKVIELVGPGSSFAEALMFTGKPYIINAQALAETLLLSVDKGTVEREIEADPRFAMRMLAGISRRLHGLVHDVQTYTLHSGMQRVISYLLHELPEESNDAAGIALACAGHGQPQGPGGLDVTLPVSKATMASRLSLTPEYFSRVLHELEDAGLIRMDKRDIHIPNAARLAAHTWPEPCSRRCMSAQAAVALPA</sequence>
<dbReference type="InterPro" id="IPR036388">
    <property type="entry name" value="WH-like_DNA-bd_sf"/>
</dbReference>
<feature type="domain" description="HTH crp-type" evidence="5">
    <location>
        <begin position="151"/>
        <end position="239"/>
    </location>
</feature>
<dbReference type="SMART" id="SM00100">
    <property type="entry name" value="cNMP"/>
    <property type="match status" value="1"/>
</dbReference>
<dbReference type="PROSITE" id="PS50042">
    <property type="entry name" value="CNMP_BINDING_3"/>
    <property type="match status" value="1"/>
</dbReference>
<dbReference type="InterPro" id="IPR012318">
    <property type="entry name" value="HTH_CRP"/>
</dbReference>
<keyword evidence="1" id="KW-0805">Transcription regulation</keyword>
<keyword evidence="2" id="KW-0238">DNA-binding</keyword>
<dbReference type="InterPro" id="IPR050397">
    <property type="entry name" value="Env_Response_Regulators"/>
</dbReference>
<protein>
    <submittedName>
        <fullName evidence="6">Crp/Fnr family transcriptional regulator</fullName>
    </submittedName>
</protein>
<dbReference type="SUPFAM" id="SSF46785">
    <property type="entry name" value="Winged helix' DNA-binding domain"/>
    <property type="match status" value="1"/>
</dbReference>
<dbReference type="InterPro" id="IPR000595">
    <property type="entry name" value="cNMP-bd_dom"/>
</dbReference>
<dbReference type="InterPro" id="IPR018490">
    <property type="entry name" value="cNMP-bd_dom_sf"/>
</dbReference>
<dbReference type="Gene3D" id="1.10.10.10">
    <property type="entry name" value="Winged helix-like DNA-binding domain superfamily/Winged helix DNA-binding domain"/>
    <property type="match status" value="1"/>
</dbReference>
<dbReference type="PROSITE" id="PS51063">
    <property type="entry name" value="HTH_CRP_2"/>
    <property type="match status" value="1"/>
</dbReference>
<comment type="caution">
    <text evidence="6">The sequence shown here is derived from an EMBL/GenBank/DDBJ whole genome shotgun (WGS) entry which is preliminary data.</text>
</comment>
<dbReference type="Pfam" id="PF00027">
    <property type="entry name" value="cNMP_binding"/>
    <property type="match status" value="1"/>
</dbReference>
<evidence type="ECO:0000256" key="2">
    <source>
        <dbReference type="ARBA" id="ARBA00023125"/>
    </source>
</evidence>
<evidence type="ECO:0000259" key="4">
    <source>
        <dbReference type="PROSITE" id="PS50042"/>
    </source>
</evidence>
<name>A0ABT5RVA3_9BURK</name>
<keyword evidence="3" id="KW-0804">Transcription</keyword>
<dbReference type="CDD" id="cd00038">
    <property type="entry name" value="CAP_ED"/>
    <property type="match status" value="1"/>
</dbReference>
<dbReference type="Gene3D" id="2.60.120.10">
    <property type="entry name" value="Jelly Rolls"/>
    <property type="match status" value="1"/>
</dbReference>
<keyword evidence="7" id="KW-1185">Reference proteome</keyword>
<dbReference type="PANTHER" id="PTHR24567:SF68">
    <property type="entry name" value="DNA-BINDING TRANSCRIPTIONAL DUAL REGULATOR CRP"/>
    <property type="match status" value="1"/>
</dbReference>
<evidence type="ECO:0000313" key="7">
    <source>
        <dbReference type="Proteomes" id="UP001148932"/>
    </source>
</evidence>
<evidence type="ECO:0000259" key="5">
    <source>
        <dbReference type="PROSITE" id="PS51063"/>
    </source>
</evidence>
<organism evidence="6 7">
    <name type="scientific">Acidovorax benzenivorans</name>
    <dbReference type="NCBI Taxonomy" id="2987520"/>
    <lineage>
        <taxon>Bacteria</taxon>
        <taxon>Pseudomonadati</taxon>
        <taxon>Pseudomonadota</taxon>
        <taxon>Betaproteobacteria</taxon>
        <taxon>Burkholderiales</taxon>
        <taxon>Comamonadaceae</taxon>
        <taxon>Acidovorax</taxon>
    </lineage>
</organism>
<evidence type="ECO:0000256" key="3">
    <source>
        <dbReference type="ARBA" id="ARBA00023163"/>
    </source>
</evidence>
<proteinExistence type="predicted"/>
<evidence type="ECO:0000313" key="6">
    <source>
        <dbReference type="EMBL" id="MDD2177629.1"/>
    </source>
</evidence>
<dbReference type="Proteomes" id="UP001148932">
    <property type="component" value="Unassembled WGS sequence"/>
</dbReference>
<dbReference type="Pfam" id="PF13545">
    <property type="entry name" value="HTH_Crp_2"/>
    <property type="match status" value="1"/>
</dbReference>
<gene>
    <name evidence="6" type="ORF">OIN59_09285</name>
</gene>
<dbReference type="InterPro" id="IPR036390">
    <property type="entry name" value="WH_DNA-bd_sf"/>
</dbReference>
<dbReference type="SUPFAM" id="SSF51206">
    <property type="entry name" value="cAMP-binding domain-like"/>
    <property type="match status" value="1"/>
</dbReference>
<dbReference type="PANTHER" id="PTHR24567">
    <property type="entry name" value="CRP FAMILY TRANSCRIPTIONAL REGULATORY PROTEIN"/>
    <property type="match status" value="1"/>
</dbReference>
<evidence type="ECO:0000256" key="1">
    <source>
        <dbReference type="ARBA" id="ARBA00023015"/>
    </source>
</evidence>
<dbReference type="RefSeq" id="WP_274109494.1">
    <property type="nucleotide sequence ID" value="NZ_JAPCKI010000004.1"/>
</dbReference>
<reference evidence="6" key="1">
    <citation type="submission" date="2022-10" db="EMBL/GenBank/DDBJ databases">
        <title>Description of microaerobic benzene degrading bacteria.</title>
        <authorList>
            <person name="Bedics A."/>
            <person name="Tancsics A."/>
            <person name="Banerjee S."/>
        </authorList>
    </citation>
    <scope>NUCLEOTIDE SEQUENCE</scope>
    <source>
        <strain evidence="6">D2M1</strain>
    </source>
</reference>